<protein>
    <submittedName>
        <fullName evidence="1">Uncharacterized protein</fullName>
    </submittedName>
</protein>
<accession>A0A6C0B8X3</accession>
<organism evidence="1">
    <name type="scientific">viral metagenome</name>
    <dbReference type="NCBI Taxonomy" id="1070528"/>
    <lineage>
        <taxon>unclassified sequences</taxon>
        <taxon>metagenomes</taxon>
        <taxon>organismal metagenomes</taxon>
    </lineage>
</organism>
<proteinExistence type="predicted"/>
<reference evidence="1" key="1">
    <citation type="journal article" date="2020" name="Nature">
        <title>Giant virus diversity and host interactions through global metagenomics.</title>
        <authorList>
            <person name="Schulz F."/>
            <person name="Roux S."/>
            <person name="Paez-Espino D."/>
            <person name="Jungbluth S."/>
            <person name="Walsh D.A."/>
            <person name="Denef V.J."/>
            <person name="McMahon K.D."/>
            <person name="Konstantinidis K.T."/>
            <person name="Eloe-Fadrosh E.A."/>
            <person name="Kyrpides N.C."/>
            <person name="Woyke T."/>
        </authorList>
    </citation>
    <scope>NUCLEOTIDE SEQUENCE</scope>
    <source>
        <strain evidence="1">GVMAG-M-3300010158-55</strain>
    </source>
</reference>
<evidence type="ECO:0000313" key="1">
    <source>
        <dbReference type="EMBL" id="QHS88151.1"/>
    </source>
</evidence>
<name>A0A6C0B8X3_9ZZZZ</name>
<sequence>MTIRSLFILSTLMLDTIQLEKIVQPILNQTTDKIYNVGTNHSYVIHTKNNITYDIQQQLPILLYRPPHYIIITHAPVNNNIIHELVYKKDTIEWYNYKEQQVKLWSRINKMWYESCHYVYRHLKN</sequence>
<dbReference type="AlphaFoldDB" id="A0A6C0B8X3"/>
<dbReference type="EMBL" id="MN739094">
    <property type="protein sequence ID" value="QHS88151.1"/>
    <property type="molecule type" value="Genomic_DNA"/>
</dbReference>